<dbReference type="EnsemblMetazoa" id="XM_030972723">
    <property type="protein sequence ID" value="XP_030828583"/>
    <property type="gene ID" value="LOC105439561"/>
</dbReference>
<dbReference type="OrthoDB" id="506498at2759"/>
<sequence>MPYFFLGDDAFAMRTYMMKPYGRRNMVQQQKIFNYRLQEPDTVRLLFEAAVMLNNLIRMRYQALDVRMLDQEDAQHNLILGAWRTAAITVRKSCDAALLLMATSGAEWRATSIASAERLPLEDGSVDLLTVASAVHWFDMPAFTREADRVLKPGGCIAVIGTYRIRTVNHQNELIKSKLIECREKYTQELDKYRVIDTKAYYKFYETLEFPSYDMTRWSMEYNRTLTAPAFINFLQTLSFSIKYLERHPNTTFFEEYRDNLHSILVSEKEEKEASFQLTWFYDILIARKPIPTMPTL</sequence>
<organism evidence="5 6">
    <name type="scientific">Strongylocentrotus purpuratus</name>
    <name type="common">Purple sea urchin</name>
    <dbReference type="NCBI Taxonomy" id="7668"/>
    <lineage>
        <taxon>Eukaryota</taxon>
        <taxon>Metazoa</taxon>
        <taxon>Echinodermata</taxon>
        <taxon>Eleutherozoa</taxon>
        <taxon>Echinozoa</taxon>
        <taxon>Echinoidea</taxon>
        <taxon>Euechinoidea</taxon>
        <taxon>Echinacea</taxon>
        <taxon>Camarodonta</taxon>
        <taxon>Echinidea</taxon>
        <taxon>Strongylocentrotidae</taxon>
        <taxon>Strongylocentrotus</taxon>
    </lineage>
</organism>
<dbReference type="GO" id="GO:0032259">
    <property type="term" value="P:methylation"/>
    <property type="evidence" value="ECO:0007669"/>
    <property type="project" value="UniProtKB-KW"/>
</dbReference>
<dbReference type="Gene3D" id="3.40.50.150">
    <property type="entry name" value="Vaccinia Virus protein VP39"/>
    <property type="match status" value="1"/>
</dbReference>
<dbReference type="SUPFAM" id="SSF53335">
    <property type="entry name" value="S-adenosyl-L-methionine-dependent methyltransferases"/>
    <property type="match status" value="1"/>
</dbReference>
<dbReference type="AlphaFoldDB" id="A0A7M7N113"/>
<dbReference type="PANTHER" id="PTHR44942">
    <property type="entry name" value="METHYLTRANSF_11 DOMAIN-CONTAINING PROTEIN"/>
    <property type="match status" value="1"/>
</dbReference>
<dbReference type="InterPro" id="IPR051052">
    <property type="entry name" value="Diverse_substrate_MTase"/>
</dbReference>
<feature type="domain" description="Methyltransferase type 11" evidence="4">
    <location>
        <begin position="112"/>
        <end position="158"/>
    </location>
</feature>
<dbReference type="Pfam" id="PF08241">
    <property type="entry name" value="Methyltransf_11"/>
    <property type="match status" value="1"/>
</dbReference>
<keyword evidence="2" id="KW-0489">Methyltransferase</keyword>
<evidence type="ECO:0000313" key="5">
    <source>
        <dbReference type="EnsemblMetazoa" id="XP_030828583"/>
    </source>
</evidence>
<reference evidence="6" key="1">
    <citation type="submission" date="2015-02" db="EMBL/GenBank/DDBJ databases">
        <title>Genome sequencing for Strongylocentrotus purpuratus.</title>
        <authorList>
            <person name="Murali S."/>
            <person name="Liu Y."/>
            <person name="Vee V."/>
            <person name="English A."/>
            <person name="Wang M."/>
            <person name="Skinner E."/>
            <person name="Han Y."/>
            <person name="Muzny D.M."/>
            <person name="Worley K.C."/>
            <person name="Gibbs R.A."/>
        </authorList>
    </citation>
    <scope>NUCLEOTIDE SEQUENCE</scope>
</reference>
<dbReference type="KEGG" id="spu:105439561"/>
<dbReference type="Proteomes" id="UP000007110">
    <property type="component" value="Unassembled WGS sequence"/>
</dbReference>
<dbReference type="InterPro" id="IPR013216">
    <property type="entry name" value="Methyltransf_11"/>
</dbReference>
<dbReference type="InterPro" id="IPR029063">
    <property type="entry name" value="SAM-dependent_MTases_sf"/>
</dbReference>
<keyword evidence="3" id="KW-0808">Transferase</keyword>
<keyword evidence="6" id="KW-1185">Reference proteome</keyword>
<comment type="similarity">
    <text evidence="1">Belongs to the methyltransferase superfamily.</text>
</comment>
<name>A0A7M7N113_STRPU</name>
<accession>A0A7M7N113</accession>
<protein>
    <recommendedName>
        <fullName evidence="4">Methyltransferase type 11 domain-containing protein</fullName>
    </recommendedName>
</protein>
<proteinExistence type="inferred from homology"/>
<dbReference type="RefSeq" id="XP_030828583.1">
    <property type="nucleotide sequence ID" value="XM_030972723.1"/>
</dbReference>
<dbReference type="GO" id="GO:0008757">
    <property type="term" value="F:S-adenosylmethionine-dependent methyltransferase activity"/>
    <property type="evidence" value="ECO:0007669"/>
    <property type="project" value="InterPro"/>
</dbReference>
<evidence type="ECO:0000256" key="1">
    <source>
        <dbReference type="ARBA" id="ARBA00008361"/>
    </source>
</evidence>
<dbReference type="GeneID" id="105439561"/>
<evidence type="ECO:0000259" key="4">
    <source>
        <dbReference type="Pfam" id="PF08241"/>
    </source>
</evidence>
<dbReference type="PANTHER" id="PTHR44942:SF4">
    <property type="entry name" value="METHYLTRANSFERASE TYPE 11 DOMAIN-CONTAINING PROTEIN"/>
    <property type="match status" value="1"/>
</dbReference>
<reference evidence="5" key="2">
    <citation type="submission" date="2021-01" db="UniProtKB">
        <authorList>
            <consortium name="EnsemblMetazoa"/>
        </authorList>
    </citation>
    <scope>IDENTIFICATION</scope>
</reference>
<evidence type="ECO:0000313" key="6">
    <source>
        <dbReference type="Proteomes" id="UP000007110"/>
    </source>
</evidence>
<evidence type="ECO:0000256" key="3">
    <source>
        <dbReference type="ARBA" id="ARBA00022679"/>
    </source>
</evidence>
<evidence type="ECO:0000256" key="2">
    <source>
        <dbReference type="ARBA" id="ARBA00022603"/>
    </source>
</evidence>
<dbReference type="InParanoid" id="A0A7M7N113"/>